<dbReference type="Proteomes" id="UP000827432">
    <property type="component" value="Segment"/>
</dbReference>
<sequence>MRIVKIEVPVYRYAELSDSAKEAAKSNILSITRNAQDFTDSVKHTLDVLGVEESEVYYSLGNCQGDGLCFTGRITWNKAMEISYIKNSVDKLDKVFVACCEDCVYSINFYKFNRMYNYCHTVTVEFEDSSWMHSVDFTKLKDIFLNWYEALCAKFEKQGYKWFYEISEEDVAEYCNNNDIEFTADGNVFIEPT</sequence>
<accession>A0AAE7S1F1</accession>
<name>A0AAE7S1F1_9CAUD</name>
<organism evidence="1 2">
    <name type="scientific">uncultured phage cr2_1</name>
    <dbReference type="NCBI Taxonomy" id="2986394"/>
    <lineage>
        <taxon>Viruses</taxon>
        <taxon>Duplodnaviria</taxon>
        <taxon>Heunggongvirae</taxon>
        <taxon>Uroviricota</taxon>
        <taxon>Caudoviricetes</taxon>
        <taxon>Crassvirales</taxon>
        <taxon>Crevaviridae</taxon>
        <taxon>Coarsevirinae</taxon>
        <taxon>Junduvirus</taxon>
        <taxon>Junduvirus communis</taxon>
    </lineage>
</organism>
<keyword evidence="2" id="KW-1185">Reference proteome</keyword>
<protein>
    <submittedName>
        <fullName evidence="1">Uncharacterized protein</fullName>
    </submittedName>
</protein>
<evidence type="ECO:0000313" key="1">
    <source>
        <dbReference type="EMBL" id="QWM90427.1"/>
    </source>
</evidence>
<gene>
    <name evidence="1" type="primary">gp_26564</name>
</gene>
<evidence type="ECO:0000313" key="2">
    <source>
        <dbReference type="Proteomes" id="UP000827432"/>
    </source>
</evidence>
<proteinExistence type="predicted"/>
<dbReference type="GeneID" id="75690729"/>
<reference evidence="1 2" key="1">
    <citation type="submission" date="2021-04" db="EMBL/GenBank/DDBJ databases">
        <authorList>
            <person name="Shkoporov A.N."/>
            <person name="Stockdale S.R."/>
            <person name="Guerin E."/>
            <person name="Ross R.P."/>
            <person name="Hill C."/>
        </authorList>
    </citation>
    <scope>NUCLEOTIDE SEQUENCE [LARGE SCALE GENOMIC DNA]</scope>
    <source>
        <strain evidence="2">cr2_1</strain>
    </source>
</reference>
<dbReference type="RefSeq" id="YP_010359999.1">
    <property type="nucleotide sequence ID" value="NC_062779.1"/>
</dbReference>
<dbReference type="EMBL" id="MZ130489">
    <property type="protein sequence ID" value="QWM90427.1"/>
    <property type="molecule type" value="Genomic_DNA"/>
</dbReference>
<dbReference type="KEGG" id="vg:75690729"/>